<dbReference type="Gene3D" id="1.10.760.10">
    <property type="entry name" value="Cytochrome c-like domain"/>
    <property type="match status" value="2"/>
</dbReference>
<dbReference type="AlphaFoldDB" id="A0A926XZ71"/>
<comment type="subcellular location">
    <subcellularLocation>
        <location evidence="1">Periplasm</location>
    </subcellularLocation>
</comment>
<gene>
    <name evidence="11" type="ORF">IC229_20380</name>
</gene>
<comment type="PTM">
    <text evidence="8">Binds 2 heme groups per subunit.</text>
</comment>
<feature type="binding site" description="covalent" evidence="8">
    <location>
        <position position="86"/>
    </location>
    <ligand>
        <name>heme c</name>
        <dbReference type="ChEBI" id="CHEBI:61717"/>
        <label>1</label>
    </ligand>
</feature>
<dbReference type="GO" id="GO:0009055">
    <property type="term" value="F:electron transfer activity"/>
    <property type="evidence" value="ECO:0007669"/>
    <property type="project" value="InterPro"/>
</dbReference>
<dbReference type="GO" id="GO:0020037">
    <property type="term" value="F:heme binding"/>
    <property type="evidence" value="ECO:0007669"/>
    <property type="project" value="InterPro"/>
</dbReference>
<feature type="binding site" description="covalent" evidence="8">
    <location>
        <position position="89"/>
    </location>
    <ligand>
        <name>heme c</name>
        <dbReference type="ChEBI" id="CHEBI:61717"/>
        <label>1</label>
    </ligand>
</feature>
<evidence type="ECO:0000256" key="1">
    <source>
        <dbReference type="ARBA" id="ARBA00004418"/>
    </source>
</evidence>
<evidence type="ECO:0000256" key="9">
    <source>
        <dbReference type="PIRSR" id="PIRSR000294-2"/>
    </source>
</evidence>
<dbReference type="PANTHER" id="PTHR30600">
    <property type="entry name" value="CYTOCHROME C PEROXIDASE-RELATED"/>
    <property type="match status" value="1"/>
</dbReference>
<evidence type="ECO:0000259" key="10">
    <source>
        <dbReference type="PROSITE" id="PS51007"/>
    </source>
</evidence>
<dbReference type="PANTHER" id="PTHR30600:SF10">
    <property type="entry name" value="BLL6722 PROTEIN"/>
    <property type="match status" value="1"/>
</dbReference>
<evidence type="ECO:0000256" key="7">
    <source>
        <dbReference type="ARBA" id="ARBA00023004"/>
    </source>
</evidence>
<keyword evidence="2 8" id="KW-0349">Heme</keyword>
<dbReference type="Pfam" id="PF03150">
    <property type="entry name" value="CCP_MauG"/>
    <property type="match status" value="1"/>
</dbReference>
<evidence type="ECO:0000256" key="5">
    <source>
        <dbReference type="ARBA" id="ARBA00022764"/>
    </source>
</evidence>
<evidence type="ECO:0000256" key="4">
    <source>
        <dbReference type="ARBA" id="ARBA00022729"/>
    </source>
</evidence>
<keyword evidence="6" id="KW-0560">Oxidoreductase</keyword>
<comment type="caution">
    <text evidence="11">The sequence shown here is derived from an EMBL/GenBank/DDBJ whole genome shotgun (WGS) entry which is preliminary data.</text>
</comment>
<proteinExistence type="predicted"/>
<dbReference type="EMBL" id="JACWZY010000018">
    <property type="protein sequence ID" value="MBD2703015.1"/>
    <property type="molecule type" value="Genomic_DNA"/>
</dbReference>
<feature type="domain" description="Cytochrome c" evidence="10">
    <location>
        <begin position="218"/>
        <end position="343"/>
    </location>
</feature>
<dbReference type="InterPro" id="IPR051395">
    <property type="entry name" value="Cytochrome_c_Peroxidase/MauG"/>
</dbReference>
<dbReference type="PIRSF" id="PIRSF000294">
    <property type="entry name" value="Cytochrome-c_peroxidase"/>
    <property type="match status" value="1"/>
</dbReference>
<keyword evidence="5" id="KW-0574">Periplasm</keyword>
<feature type="binding site" description="covalent" evidence="8">
    <location>
        <position position="234"/>
    </location>
    <ligand>
        <name>heme c</name>
        <dbReference type="ChEBI" id="CHEBI:61717"/>
        <label>2</label>
    </ligand>
</feature>
<dbReference type="InterPro" id="IPR009056">
    <property type="entry name" value="Cyt_c-like_dom"/>
</dbReference>
<feature type="binding site" description="covalent" evidence="8">
    <location>
        <position position="231"/>
    </location>
    <ligand>
        <name>heme c</name>
        <dbReference type="ChEBI" id="CHEBI:61717"/>
        <label>2</label>
    </ligand>
</feature>
<dbReference type="Proteomes" id="UP000598820">
    <property type="component" value="Unassembled WGS sequence"/>
</dbReference>
<dbReference type="InterPro" id="IPR004852">
    <property type="entry name" value="Di-haem_cyt_c_peroxidsae"/>
</dbReference>
<keyword evidence="11" id="KW-0575">Peroxidase</keyword>
<sequence>MAVGLGLFGLSIACQTQKTVDPTPDPDPPTGGGTVYQTTPVTLRQPANFPKPVYALSQNPLTVEGIALGKTLFYDPQLSRDSTISCGFCHQQFAGFAHSDHPLSHGIDSKTGTRNVPGLQNLAWDQEFFWDGGVTNLDVLPMSPIQNPVEMDLLFSTALSRVQKIPKYKSLFKTAFGSDTITSARFLKALSQFMLTLVSADSRYDKYVRNEVGGELTPDELAGLNLFQQKCSGCHATDLFTDKSYRNNGLPMGPIKDQGRYTITLNEADRLKFKVPSLRNVDRTLPYMHDGRFIRLEDVVEHYRTGVTDSPTLDPLLKKEAKPGIAITDTEKRQLVAFLKTLSDDTFISNRAFAPN</sequence>
<keyword evidence="4" id="KW-0732">Signal</keyword>
<dbReference type="GO" id="GO:0042597">
    <property type="term" value="C:periplasmic space"/>
    <property type="evidence" value="ECO:0007669"/>
    <property type="project" value="UniProtKB-SubCell"/>
</dbReference>
<keyword evidence="7 9" id="KW-0408">Iron</keyword>
<dbReference type="GO" id="GO:0004130">
    <property type="term" value="F:cytochrome-c peroxidase activity"/>
    <property type="evidence" value="ECO:0007669"/>
    <property type="project" value="TreeGrafter"/>
</dbReference>
<evidence type="ECO:0000313" key="12">
    <source>
        <dbReference type="Proteomes" id="UP000598820"/>
    </source>
</evidence>
<evidence type="ECO:0000256" key="2">
    <source>
        <dbReference type="ARBA" id="ARBA00022617"/>
    </source>
</evidence>
<feature type="binding site" description="axial binding residue" evidence="9">
    <location>
        <position position="235"/>
    </location>
    <ligand>
        <name>heme c</name>
        <dbReference type="ChEBI" id="CHEBI:61717"/>
        <label>2</label>
    </ligand>
    <ligandPart>
        <name>Fe</name>
        <dbReference type="ChEBI" id="CHEBI:18248"/>
    </ligandPart>
</feature>
<dbReference type="GO" id="GO:0046872">
    <property type="term" value="F:metal ion binding"/>
    <property type="evidence" value="ECO:0007669"/>
    <property type="project" value="UniProtKB-KW"/>
</dbReference>
<organism evidence="11 12">
    <name type="scientific">Spirosoma profusum</name>
    <dbReference type="NCBI Taxonomy" id="2771354"/>
    <lineage>
        <taxon>Bacteria</taxon>
        <taxon>Pseudomonadati</taxon>
        <taxon>Bacteroidota</taxon>
        <taxon>Cytophagia</taxon>
        <taxon>Cytophagales</taxon>
        <taxon>Cytophagaceae</taxon>
        <taxon>Spirosoma</taxon>
    </lineage>
</organism>
<evidence type="ECO:0000256" key="8">
    <source>
        <dbReference type="PIRSR" id="PIRSR000294-1"/>
    </source>
</evidence>
<dbReference type="PROSITE" id="PS51007">
    <property type="entry name" value="CYTC"/>
    <property type="match status" value="1"/>
</dbReference>
<dbReference type="InterPro" id="IPR026259">
    <property type="entry name" value="MauG/Cytc_peroxidase"/>
</dbReference>
<evidence type="ECO:0000313" key="11">
    <source>
        <dbReference type="EMBL" id="MBD2703015.1"/>
    </source>
</evidence>
<accession>A0A926XZ71</accession>
<name>A0A926XZ71_9BACT</name>
<dbReference type="SUPFAM" id="SSF46626">
    <property type="entry name" value="Cytochrome c"/>
    <property type="match status" value="2"/>
</dbReference>
<protein>
    <submittedName>
        <fullName evidence="11">Cytochrome-c peroxidase</fullName>
    </submittedName>
</protein>
<keyword evidence="12" id="KW-1185">Reference proteome</keyword>
<keyword evidence="3 9" id="KW-0479">Metal-binding</keyword>
<reference evidence="11" key="1">
    <citation type="submission" date="2020-09" db="EMBL/GenBank/DDBJ databases">
        <authorList>
            <person name="Kim M.K."/>
        </authorList>
    </citation>
    <scope>NUCLEOTIDE SEQUENCE</scope>
    <source>
        <strain evidence="11">BT702</strain>
    </source>
</reference>
<evidence type="ECO:0000256" key="3">
    <source>
        <dbReference type="ARBA" id="ARBA00022723"/>
    </source>
</evidence>
<comment type="cofactor">
    <cofactor evidence="8">
        <name>heme</name>
        <dbReference type="ChEBI" id="CHEBI:30413"/>
    </cofactor>
    <text evidence="8">Binds 2 heme groups.</text>
</comment>
<dbReference type="InterPro" id="IPR036909">
    <property type="entry name" value="Cyt_c-like_dom_sf"/>
</dbReference>
<evidence type="ECO:0000256" key="6">
    <source>
        <dbReference type="ARBA" id="ARBA00023002"/>
    </source>
</evidence>
<feature type="binding site" description="axial binding residue" evidence="9">
    <location>
        <position position="90"/>
    </location>
    <ligand>
        <name>heme c</name>
        <dbReference type="ChEBI" id="CHEBI:61717"/>
        <label>1</label>
    </ligand>
    <ligandPart>
        <name>Fe</name>
        <dbReference type="ChEBI" id="CHEBI:18248"/>
    </ligandPart>
</feature>